<dbReference type="PANTHER" id="PTHR35041">
    <property type="entry name" value="MEDIATOR OF RNA POLYMERASE II TRANSCRIPTION SUBUNIT 1"/>
    <property type="match status" value="1"/>
</dbReference>
<dbReference type="PANTHER" id="PTHR35041:SF6">
    <property type="entry name" value="FORMYLMETHIONINE DEFORMYLASE-LIKE PROTEIN-RELATED"/>
    <property type="match status" value="1"/>
</dbReference>
<keyword evidence="2" id="KW-0472">Membrane</keyword>
<dbReference type="Proteomes" id="UP001465976">
    <property type="component" value="Unassembled WGS sequence"/>
</dbReference>
<protein>
    <submittedName>
        <fullName evidence="3">Uncharacterized protein</fullName>
    </submittedName>
</protein>
<organism evidence="3 4">
    <name type="scientific">Marasmius crinis-equi</name>
    <dbReference type="NCBI Taxonomy" id="585013"/>
    <lineage>
        <taxon>Eukaryota</taxon>
        <taxon>Fungi</taxon>
        <taxon>Dikarya</taxon>
        <taxon>Basidiomycota</taxon>
        <taxon>Agaricomycotina</taxon>
        <taxon>Agaricomycetes</taxon>
        <taxon>Agaricomycetidae</taxon>
        <taxon>Agaricales</taxon>
        <taxon>Marasmiineae</taxon>
        <taxon>Marasmiaceae</taxon>
        <taxon>Marasmius</taxon>
    </lineage>
</organism>
<feature type="transmembrane region" description="Helical" evidence="2">
    <location>
        <begin position="71"/>
        <end position="94"/>
    </location>
</feature>
<feature type="transmembrane region" description="Helical" evidence="2">
    <location>
        <begin position="114"/>
        <end position="132"/>
    </location>
</feature>
<comment type="caution">
    <text evidence="3">The sequence shown here is derived from an EMBL/GenBank/DDBJ whole genome shotgun (WGS) entry which is preliminary data.</text>
</comment>
<dbReference type="EMBL" id="JBAHYK010000288">
    <property type="protein sequence ID" value="KAL0575632.1"/>
    <property type="molecule type" value="Genomic_DNA"/>
</dbReference>
<gene>
    <name evidence="3" type="ORF">V5O48_006357</name>
</gene>
<feature type="transmembrane region" description="Helical" evidence="2">
    <location>
        <begin position="177"/>
        <end position="199"/>
    </location>
</feature>
<evidence type="ECO:0000256" key="1">
    <source>
        <dbReference type="SAM" id="MobiDB-lite"/>
    </source>
</evidence>
<evidence type="ECO:0000313" key="4">
    <source>
        <dbReference type="Proteomes" id="UP001465976"/>
    </source>
</evidence>
<feature type="transmembrane region" description="Helical" evidence="2">
    <location>
        <begin position="489"/>
        <end position="513"/>
    </location>
</feature>
<sequence length="588" mass="64533">MDPKAPPRLYIMSSRQSNTSPTGHVKFEYVPGGESHDTGSDWKTLAEKRGSLTSVDSNRGPPSNDDTRFDWWMLAYMLFFTVLGVVMAASHHAYFSSLHLHPAEDTNTQRRASLGATAFIFLVKMFFTLSIVKAFDQRVWVSVQQRFMKLKGLDALFSAPHNPFAFLSFDMMSNAKVATLMVAVVWLLPFAVVPLPGALTIQPRNDFTSANVLVPHINLLNDPADGALAIYDQSLIYQRPSPSMQTLATRALVSNSVPSWPNPCPDSSLSCSYRQRFFAPSFNCSAPQNTTVATPDLTRWSSVVGTGPQSDVLNVTWVSNPNGTLVSTTSCTSYNSTYEVRVRFRGGRTSGSGPEVELDRIRQQDTFGTANPANWTGFSSSNPSGGNPSGQAFLAAIKDAVATSLAGNIFVDPNVGVVVPDSTLVMLSPSLPVFNGTGNNLFFRPDANTLIQDILTNTTLSLLSMNLWNTNVQARVESSRNVFVYDSSVLWIGYGISLALTLIMVAIGVYSAWINGGSRDTNFSTVVRTSRNRVLDRYMELREHGMSQKAFERDFLELRLRYGLLAPDQAEGNPTKKAFGIETQMGKD</sequence>
<reference evidence="3 4" key="1">
    <citation type="submission" date="2024-02" db="EMBL/GenBank/DDBJ databases">
        <title>A draft genome for the cacao thread blight pathogen Marasmius crinis-equi.</title>
        <authorList>
            <person name="Cohen S.P."/>
            <person name="Baruah I.K."/>
            <person name="Amoako-Attah I."/>
            <person name="Bukari Y."/>
            <person name="Meinhardt L.W."/>
            <person name="Bailey B.A."/>
        </authorList>
    </citation>
    <scope>NUCLEOTIDE SEQUENCE [LARGE SCALE GENOMIC DNA]</scope>
    <source>
        <strain evidence="3 4">GH-76</strain>
    </source>
</reference>
<proteinExistence type="predicted"/>
<evidence type="ECO:0000313" key="3">
    <source>
        <dbReference type="EMBL" id="KAL0575632.1"/>
    </source>
</evidence>
<accession>A0ABR3FJS1</accession>
<keyword evidence="2" id="KW-1133">Transmembrane helix</keyword>
<name>A0ABR3FJS1_9AGAR</name>
<keyword evidence="4" id="KW-1185">Reference proteome</keyword>
<feature type="compositionally biased region" description="Polar residues" evidence="1">
    <location>
        <begin position="13"/>
        <end position="22"/>
    </location>
</feature>
<keyword evidence="2" id="KW-0812">Transmembrane</keyword>
<evidence type="ECO:0000256" key="2">
    <source>
        <dbReference type="SAM" id="Phobius"/>
    </source>
</evidence>
<feature type="region of interest" description="Disordered" evidence="1">
    <location>
        <begin position="13"/>
        <end position="40"/>
    </location>
</feature>